<dbReference type="InterPro" id="IPR039353">
    <property type="entry name" value="TF_Adf1"/>
</dbReference>
<dbReference type="GO" id="GO:0003677">
    <property type="term" value="F:DNA binding"/>
    <property type="evidence" value="ECO:0007669"/>
    <property type="project" value="InterPro"/>
</dbReference>
<reference evidence="4" key="1">
    <citation type="submission" date="2021-12" db="EMBL/GenBank/DDBJ databases">
        <authorList>
            <person name="King R."/>
        </authorList>
    </citation>
    <scope>NUCLEOTIDE SEQUENCE</scope>
</reference>
<sequence length="223" mass="26459">MPLPFNRALDLKLIAMVKENPIIYNSTHPKHMDFDEREVVWQKIGDALSRPGPLCKSRWINIRDMMRRKYKERLKNTDPRAHIKSYKYEAEMQFTTPFFREVSQSPEDYVEYLEDEANCEVEMPAEVFLSNNSEYERDTKEINMELRRRKDNTCRDISETILQELNPTDPIDVFLLTIGTTLRKFSPYYLNQAKSKIFQVVQDYELEQIVNKSQVPESSESET</sequence>
<evidence type="ECO:0008006" key="6">
    <source>
        <dbReference type="Google" id="ProtNLM"/>
    </source>
</evidence>
<name>A0A9N9REI9_9NEOP</name>
<dbReference type="PANTHER" id="PTHR12243:SF67">
    <property type="entry name" value="COREPRESSOR OF PANGOLIN, ISOFORM A-RELATED"/>
    <property type="match status" value="1"/>
</dbReference>
<dbReference type="SMART" id="SM00595">
    <property type="entry name" value="MADF"/>
    <property type="match status" value="1"/>
</dbReference>
<evidence type="ECO:0000256" key="1">
    <source>
        <dbReference type="PROSITE-ProRule" id="PRU00371"/>
    </source>
</evidence>
<reference evidence="4" key="2">
    <citation type="submission" date="2022-10" db="EMBL/GenBank/DDBJ databases">
        <authorList>
            <consortium name="ENA_rothamsted_submissions"/>
            <consortium name="culmorum"/>
            <person name="King R."/>
        </authorList>
    </citation>
    <scope>NUCLEOTIDE SEQUENCE</scope>
</reference>
<dbReference type="Pfam" id="PF10545">
    <property type="entry name" value="MADF_DNA_bdg"/>
    <property type="match status" value="1"/>
</dbReference>
<evidence type="ECO:0000313" key="4">
    <source>
        <dbReference type="EMBL" id="CAG9796241.1"/>
    </source>
</evidence>
<feature type="domain" description="BESS" evidence="3">
    <location>
        <begin position="168"/>
        <end position="207"/>
    </location>
</feature>
<dbReference type="EMBL" id="OU893339">
    <property type="protein sequence ID" value="CAG9796241.1"/>
    <property type="molecule type" value="Genomic_DNA"/>
</dbReference>
<dbReference type="OrthoDB" id="10262320at2759"/>
<dbReference type="GO" id="GO:0005667">
    <property type="term" value="C:transcription regulator complex"/>
    <property type="evidence" value="ECO:0007669"/>
    <property type="project" value="TreeGrafter"/>
</dbReference>
<dbReference type="GO" id="GO:0006357">
    <property type="term" value="P:regulation of transcription by RNA polymerase II"/>
    <property type="evidence" value="ECO:0007669"/>
    <property type="project" value="TreeGrafter"/>
</dbReference>
<dbReference type="AlphaFoldDB" id="A0A9N9REI9"/>
<proteinExistence type="predicted"/>
<gene>
    <name evidence="4" type="ORF">DIATSA_LOCUS13442</name>
</gene>
<dbReference type="InterPro" id="IPR006578">
    <property type="entry name" value="MADF-dom"/>
</dbReference>
<evidence type="ECO:0000313" key="5">
    <source>
        <dbReference type="Proteomes" id="UP001153714"/>
    </source>
</evidence>
<dbReference type="GO" id="GO:0005634">
    <property type="term" value="C:nucleus"/>
    <property type="evidence" value="ECO:0007669"/>
    <property type="project" value="UniProtKB-SubCell"/>
</dbReference>
<dbReference type="PROSITE" id="PS51031">
    <property type="entry name" value="BESS"/>
    <property type="match status" value="1"/>
</dbReference>
<feature type="domain" description="MADF" evidence="2">
    <location>
        <begin position="12"/>
        <end position="100"/>
    </location>
</feature>
<evidence type="ECO:0000259" key="2">
    <source>
        <dbReference type="PROSITE" id="PS51029"/>
    </source>
</evidence>
<keyword evidence="1" id="KW-0539">Nucleus</keyword>
<comment type="subcellular location">
    <subcellularLocation>
        <location evidence="1">Nucleus</location>
    </subcellularLocation>
</comment>
<dbReference type="PROSITE" id="PS51029">
    <property type="entry name" value="MADF"/>
    <property type="match status" value="1"/>
</dbReference>
<accession>A0A9N9REI9</accession>
<dbReference type="InterPro" id="IPR004210">
    <property type="entry name" value="BESS_motif"/>
</dbReference>
<keyword evidence="5" id="KW-1185">Reference proteome</keyword>
<evidence type="ECO:0000259" key="3">
    <source>
        <dbReference type="PROSITE" id="PS51031"/>
    </source>
</evidence>
<organism evidence="4 5">
    <name type="scientific">Diatraea saccharalis</name>
    <name type="common">sugarcane borer</name>
    <dbReference type="NCBI Taxonomy" id="40085"/>
    <lineage>
        <taxon>Eukaryota</taxon>
        <taxon>Metazoa</taxon>
        <taxon>Ecdysozoa</taxon>
        <taxon>Arthropoda</taxon>
        <taxon>Hexapoda</taxon>
        <taxon>Insecta</taxon>
        <taxon>Pterygota</taxon>
        <taxon>Neoptera</taxon>
        <taxon>Endopterygota</taxon>
        <taxon>Lepidoptera</taxon>
        <taxon>Glossata</taxon>
        <taxon>Ditrysia</taxon>
        <taxon>Pyraloidea</taxon>
        <taxon>Crambidae</taxon>
        <taxon>Crambinae</taxon>
        <taxon>Diatraea</taxon>
    </lineage>
</organism>
<dbReference type="Proteomes" id="UP001153714">
    <property type="component" value="Chromosome 8"/>
</dbReference>
<dbReference type="PANTHER" id="PTHR12243">
    <property type="entry name" value="MADF DOMAIN TRANSCRIPTION FACTOR"/>
    <property type="match status" value="1"/>
</dbReference>
<protein>
    <recommendedName>
        <fullName evidence="6">MADF domain-containing protein</fullName>
    </recommendedName>
</protein>